<dbReference type="InterPro" id="IPR029026">
    <property type="entry name" value="tRNA_m1G_MTases_N"/>
</dbReference>
<name>A0A1T4NGJ4_9FIRM</name>
<proteinExistence type="inferred from homology"/>
<evidence type="ECO:0000256" key="14">
    <source>
        <dbReference type="ARBA" id="ARBA00047783"/>
    </source>
</evidence>
<dbReference type="Gene3D" id="3.40.1280.10">
    <property type="match status" value="1"/>
</dbReference>
<keyword evidence="7 15" id="KW-0963">Cytoplasm</keyword>
<protein>
    <recommendedName>
        <fullName evidence="6 15">tRNA (guanine-N(1)-)-methyltransferase</fullName>
        <ecNumber evidence="5 15">2.1.1.228</ecNumber>
    </recommendedName>
    <alternativeName>
        <fullName evidence="12 15">M1G-methyltransferase</fullName>
    </alternativeName>
    <alternativeName>
        <fullName evidence="13 15">tRNA [GM37] methyltransferase</fullName>
    </alternativeName>
</protein>
<dbReference type="InterPro" id="IPR016009">
    <property type="entry name" value="tRNA_MeTrfase_TRMD/TRM10"/>
</dbReference>
<evidence type="ECO:0000256" key="5">
    <source>
        <dbReference type="ARBA" id="ARBA00012807"/>
    </source>
</evidence>
<evidence type="ECO:0000256" key="8">
    <source>
        <dbReference type="ARBA" id="ARBA00022603"/>
    </source>
</evidence>
<evidence type="ECO:0000256" key="7">
    <source>
        <dbReference type="ARBA" id="ARBA00022490"/>
    </source>
</evidence>
<dbReference type="FunFam" id="1.10.1270.20:FF:000001">
    <property type="entry name" value="tRNA (guanine-N(1)-)-methyltransferase"/>
    <property type="match status" value="1"/>
</dbReference>
<dbReference type="GO" id="GO:0002939">
    <property type="term" value="P:tRNA N1-guanine methylation"/>
    <property type="evidence" value="ECO:0007669"/>
    <property type="project" value="TreeGrafter"/>
</dbReference>
<keyword evidence="20" id="KW-1185">Reference proteome</keyword>
<comment type="subcellular location">
    <subcellularLocation>
        <location evidence="2 15 17">Cytoplasm</location>
    </subcellularLocation>
</comment>
<dbReference type="OrthoDB" id="9807416at2"/>
<organism evidence="19 20">
    <name type="scientific">Anaerorhabdus furcosa</name>
    <dbReference type="NCBI Taxonomy" id="118967"/>
    <lineage>
        <taxon>Bacteria</taxon>
        <taxon>Bacillati</taxon>
        <taxon>Bacillota</taxon>
        <taxon>Erysipelotrichia</taxon>
        <taxon>Erysipelotrichales</taxon>
        <taxon>Erysipelotrichaceae</taxon>
        <taxon>Anaerorhabdus</taxon>
    </lineage>
</organism>
<feature type="binding site" evidence="15 16">
    <location>
        <begin position="129"/>
        <end position="134"/>
    </location>
    <ligand>
        <name>S-adenosyl-L-methionine</name>
        <dbReference type="ChEBI" id="CHEBI:59789"/>
    </ligand>
</feature>
<comment type="catalytic activity">
    <reaction evidence="14 15 17">
        <text>guanosine(37) in tRNA + S-adenosyl-L-methionine = N(1)-methylguanosine(37) in tRNA + S-adenosyl-L-homocysteine + H(+)</text>
        <dbReference type="Rhea" id="RHEA:36899"/>
        <dbReference type="Rhea" id="RHEA-COMP:10145"/>
        <dbReference type="Rhea" id="RHEA-COMP:10147"/>
        <dbReference type="ChEBI" id="CHEBI:15378"/>
        <dbReference type="ChEBI" id="CHEBI:57856"/>
        <dbReference type="ChEBI" id="CHEBI:59789"/>
        <dbReference type="ChEBI" id="CHEBI:73542"/>
        <dbReference type="ChEBI" id="CHEBI:74269"/>
        <dbReference type="EC" id="2.1.1.228"/>
    </reaction>
</comment>
<dbReference type="AlphaFoldDB" id="A0A1T4NGJ4"/>
<dbReference type="EC" id="2.1.1.228" evidence="5 15"/>
<dbReference type="PIRSF" id="PIRSF000386">
    <property type="entry name" value="tRNA_mtase"/>
    <property type="match status" value="1"/>
</dbReference>
<comment type="function">
    <text evidence="1 15 17">Specifically methylates guanosine-37 in various tRNAs.</text>
</comment>
<gene>
    <name evidence="15" type="primary">trmD</name>
    <name evidence="19" type="ORF">SAMN02745191_1606</name>
</gene>
<evidence type="ECO:0000256" key="4">
    <source>
        <dbReference type="ARBA" id="ARBA00011738"/>
    </source>
</evidence>
<evidence type="ECO:0000256" key="3">
    <source>
        <dbReference type="ARBA" id="ARBA00007630"/>
    </source>
</evidence>
<evidence type="ECO:0000256" key="15">
    <source>
        <dbReference type="HAMAP-Rule" id="MF_00605"/>
    </source>
</evidence>
<keyword evidence="10 15" id="KW-0949">S-adenosyl-L-methionine</keyword>
<evidence type="ECO:0000256" key="9">
    <source>
        <dbReference type="ARBA" id="ARBA00022679"/>
    </source>
</evidence>
<dbReference type="GO" id="GO:0052906">
    <property type="term" value="F:tRNA (guanine(37)-N1)-methyltransferase activity"/>
    <property type="evidence" value="ECO:0007669"/>
    <property type="project" value="UniProtKB-UniRule"/>
</dbReference>
<dbReference type="NCBIfam" id="TIGR00088">
    <property type="entry name" value="trmD"/>
    <property type="match status" value="1"/>
</dbReference>
<dbReference type="FunFam" id="3.40.1280.10:FF:000001">
    <property type="entry name" value="tRNA (guanine-N(1)-)-methyltransferase"/>
    <property type="match status" value="1"/>
</dbReference>
<dbReference type="RefSeq" id="WP_078712001.1">
    <property type="nucleotide sequence ID" value="NZ_FUWY01000004.1"/>
</dbReference>
<evidence type="ECO:0000256" key="10">
    <source>
        <dbReference type="ARBA" id="ARBA00022691"/>
    </source>
</evidence>
<dbReference type="STRING" id="118967.SAMN02745191_1606"/>
<feature type="domain" description="tRNA methyltransferase TRMD/TRM10-type" evidence="18">
    <location>
        <begin position="1"/>
        <end position="220"/>
    </location>
</feature>
<dbReference type="HAMAP" id="MF_00605">
    <property type="entry name" value="TrmD"/>
    <property type="match status" value="1"/>
</dbReference>
<dbReference type="InterPro" id="IPR029028">
    <property type="entry name" value="Alpha/beta_knot_MTases"/>
</dbReference>
<dbReference type="Proteomes" id="UP000243297">
    <property type="component" value="Unassembled WGS sequence"/>
</dbReference>
<dbReference type="NCBIfam" id="NF000648">
    <property type="entry name" value="PRK00026.1"/>
    <property type="match status" value="1"/>
</dbReference>
<dbReference type="SUPFAM" id="SSF75217">
    <property type="entry name" value="alpha/beta knot"/>
    <property type="match status" value="1"/>
</dbReference>
<dbReference type="GO" id="GO:0005829">
    <property type="term" value="C:cytosol"/>
    <property type="evidence" value="ECO:0007669"/>
    <property type="project" value="TreeGrafter"/>
</dbReference>
<dbReference type="PANTHER" id="PTHR46417">
    <property type="entry name" value="TRNA (GUANINE-N(1)-)-METHYLTRANSFERASE"/>
    <property type="match status" value="1"/>
</dbReference>
<evidence type="ECO:0000313" key="20">
    <source>
        <dbReference type="Proteomes" id="UP000243297"/>
    </source>
</evidence>
<evidence type="ECO:0000256" key="11">
    <source>
        <dbReference type="ARBA" id="ARBA00022694"/>
    </source>
</evidence>
<comment type="subunit">
    <text evidence="4 15 17">Homodimer.</text>
</comment>
<evidence type="ECO:0000256" key="1">
    <source>
        <dbReference type="ARBA" id="ARBA00002634"/>
    </source>
</evidence>
<comment type="similarity">
    <text evidence="3 15 17">Belongs to the RNA methyltransferase TrmD family.</text>
</comment>
<evidence type="ECO:0000256" key="16">
    <source>
        <dbReference type="PIRSR" id="PIRSR000386-1"/>
    </source>
</evidence>
<accession>A0A1T4NGJ4</accession>
<evidence type="ECO:0000313" key="19">
    <source>
        <dbReference type="EMBL" id="SJZ77868.1"/>
    </source>
</evidence>
<reference evidence="20" key="1">
    <citation type="submission" date="2017-02" db="EMBL/GenBank/DDBJ databases">
        <authorList>
            <person name="Varghese N."/>
            <person name="Submissions S."/>
        </authorList>
    </citation>
    <scope>NUCLEOTIDE SEQUENCE [LARGE SCALE GENOMIC DNA]</scope>
    <source>
        <strain evidence="20">ATCC 25662</strain>
    </source>
</reference>
<dbReference type="PANTHER" id="PTHR46417:SF1">
    <property type="entry name" value="TRNA (GUANINE-N(1)-)-METHYLTRANSFERASE"/>
    <property type="match status" value="1"/>
</dbReference>
<dbReference type="InterPro" id="IPR023148">
    <property type="entry name" value="tRNA_m1G_MeTrfase_C_sf"/>
</dbReference>
<keyword evidence="8 15" id="KW-0489">Methyltransferase</keyword>
<feature type="binding site" evidence="15 16">
    <location>
        <position position="110"/>
    </location>
    <ligand>
        <name>S-adenosyl-L-methionine</name>
        <dbReference type="ChEBI" id="CHEBI:59789"/>
    </ligand>
</feature>
<dbReference type="CDD" id="cd18080">
    <property type="entry name" value="TrmD-like"/>
    <property type="match status" value="1"/>
</dbReference>
<keyword evidence="11 15" id="KW-0819">tRNA processing</keyword>
<evidence type="ECO:0000256" key="13">
    <source>
        <dbReference type="ARBA" id="ARBA00033392"/>
    </source>
</evidence>
<evidence type="ECO:0000256" key="17">
    <source>
        <dbReference type="RuleBase" id="RU003464"/>
    </source>
</evidence>
<dbReference type="EMBL" id="FUWY01000004">
    <property type="protein sequence ID" value="SJZ77868.1"/>
    <property type="molecule type" value="Genomic_DNA"/>
</dbReference>
<evidence type="ECO:0000259" key="18">
    <source>
        <dbReference type="Pfam" id="PF01746"/>
    </source>
</evidence>
<dbReference type="InterPro" id="IPR002649">
    <property type="entry name" value="tRNA_m1G_MeTrfase_TrmD"/>
</dbReference>
<evidence type="ECO:0000256" key="12">
    <source>
        <dbReference type="ARBA" id="ARBA00029736"/>
    </source>
</evidence>
<dbReference type="Gene3D" id="1.10.1270.20">
    <property type="entry name" value="tRNA(m1g37)methyltransferase, domain 2"/>
    <property type="match status" value="1"/>
</dbReference>
<sequence>MRITILTLFPEMFDGFVHTSIIARAIKQEKVTVECINIRDFTLDKHNHVDDTPFGGGRGMVMMCQPVLDALASVRTENSKVLLLAAAGETFTQKKAREYASIEHLILICGHYEGLDARIYDYVDGLLSIGDYILTGGELASMIVSDAVIRLLDGVIMEESHQDESFENGLLEYPHYTKPVEYDGKKVPDVLLSGHHENIRQYRLKESLKNTYINRPDLLENREFSKEEVKLLEAIKSENKL</sequence>
<keyword evidence="9 15" id="KW-0808">Transferase</keyword>
<evidence type="ECO:0000256" key="2">
    <source>
        <dbReference type="ARBA" id="ARBA00004496"/>
    </source>
</evidence>
<evidence type="ECO:0000256" key="6">
    <source>
        <dbReference type="ARBA" id="ARBA00014679"/>
    </source>
</evidence>
<dbReference type="Pfam" id="PF01746">
    <property type="entry name" value="tRNA_m1G_MT"/>
    <property type="match status" value="1"/>
</dbReference>